<reference evidence="2" key="2">
    <citation type="submission" date="2013-04" db="EMBL/GenBank/DDBJ databases">
        <title>Genomic mechanisms accounting for the adaptation to parasitism in nematode-trapping fungi.</title>
        <authorList>
            <person name="Ahren D.G."/>
        </authorList>
    </citation>
    <scope>NUCLEOTIDE SEQUENCE [LARGE SCALE GENOMIC DNA]</scope>
    <source>
        <strain evidence="2">CBS 200.50</strain>
    </source>
</reference>
<keyword evidence="2" id="KW-1185">Reference proteome</keyword>
<reference evidence="1 2" key="1">
    <citation type="journal article" date="2013" name="PLoS Genet.">
        <title>Genomic mechanisms accounting for the adaptation to parasitism in nematode-trapping fungi.</title>
        <authorList>
            <person name="Meerupati T."/>
            <person name="Andersson K.M."/>
            <person name="Friman E."/>
            <person name="Kumar D."/>
            <person name="Tunlid A."/>
            <person name="Ahren D."/>
        </authorList>
    </citation>
    <scope>NUCLEOTIDE SEQUENCE [LARGE SCALE GENOMIC DNA]</scope>
    <source>
        <strain evidence="1 2">CBS 200.50</strain>
    </source>
</reference>
<accession>S8APC6</accession>
<gene>
    <name evidence="1" type="ORF">H072_1291</name>
</gene>
<dbReference type="Proteomes" id="UP000015100">
    <property type="component" value="Unassembled WGS sequence"/>
</dbReference>
<evidence type="ECO:0000313" key="1">
    <source>
        <dbReference type="EMBL" id="EPS44719.1"/>
    </source>
</evidence>
<evidence type="ECO:0000313" key="2">
    <source>
        <dbReference type="Proteomes" id="UP000015100"/>
    </source>
</evidence>
<name>S8APC6_DACHA</name>
<organism evidence="1 2">
    <name type="scientific">Dactylellina haptotyla (strain CBS 200.50)</name>
    <name type="common">Nematode-trapping fungus</name>
    <name type="synonym">Monacrosporium haptotylum</name>
    <dbReference type="NCBI Taxonomy" id="1284197"/>
    <lineage>
        <taxon>Eukaryota</taxon>
        <taxon>Fungi</taxon>
        <taxon>Dikarya</taxon>
        <taxon>Ascomycota</taxon>
        <taxon>Pezizomycotina</taxon>
        <taxon>Orbiliomycetes</taxon>
        <taxon>Orbiliales</taxon>
        <taxon>Orbiliaceae</taxon>
        <taxon>Dactylellina</taxon>
    </lineage>
</organism>
<comment type="caution">
    <text evidence="1">The sequence shown here is derived from an EMBL/GenBank/DDBJ whole genome shotgun (WGS) entry which is preliminary data.</text>
</comment>
<protein>
    <submittedName>
        <fullName evidence="1">Uncharacterized protein</fullName>
    </submittedName>
</protein>
<dbReference type="AlphaFoldDB" id="S8APC6"/>
<feature type="non-terminal residue" evidence="1">
    <location>
        <position position="84"/>
    </location>
</feature>
<proteinExistence type="predicted"/>
<dbReference type="HOGENOM" id="CLU_2533579_0_0_1"/>
<dbReference type="EMBL" id="AQGS01000035">
    <property type="protein sequence ID" value="EPS44719.1"/>
    <property type="molecule type" value="Genomic_DNA"/>
</dbReference>
<sequence>MAILKNLLAAVPEARIIGDENTPVDQLFYDPRKLTAGSALVCVDQKYYNPNKVLKSALVCVPNDQDFEADDAKRGTPPIMAAEA</sequence>